<comment type="caution">
    <text evidence="3">The sequence shown here is derived from an EMBL/GenBank/DDBJ whole genome shotgun (WGS) entry which is preliminary data.</text>
</comment>
<name>A0A1L8R3Y0_9ENTE</name>
<protein>
    <recommendedName>
        <fullName evidence="2">Conjugal transfer protein-like C-terminal domain-containing protein</fullName>
    </recommendedName>
</protein>
<dbReference type="AlphaFoldDB" id="A0A1L8R3Y0"/>
<proteinExistence type="predicted"/>
<sequence>MWIEFSTEEQNRSVVDLPMKQRLPLVQGIPLLEETSRELLAIHQQVVIDYCIYNEKNQDLATLEATLTLPVEGQTIVEAIQAPVRDNEEVDSEDARAFLALFEKSLPKDKRTQGTKRRKTGTNTKQKTASQELIVQAPYTRGRMIVKFATFLKVMFLFFLLLGGFYLGKSVQSEPKIPSEVSEQLNNLEKQVQQQAKIDTFSRFFLSNYYTGTKEDDKVQEKIKRFVDKETLKEFRGTEEKIKSILPWEVKRDGSTWQVSYVINLQNNQEKTTTQKVTFSIKEEEKQYRVMTVPKEEPFEINQ</sequence>
<organism evidence="3 4">
    <name type="scientific">Enterococcus canintestini</name>
    <dbReference type="NCBI Taxonomy" id="317010"/>
    <lineage>
        <taxon>Bacteria</taxon>
        <taxon>Bacillati</taxon>
        <taxon>Bacillota</taxon>
        <taxon>Bacilli</taxon>
        <taxon>Lactobacillales</taxon>
        <taxon>Enterococcaceae</taxon>
        <taxon>Enterococcus</taxon>
    </lineage>
</organism>
<evidence type="ECO:0000313" key="3">
    <source>
        <dbReference type="EMBL" id="OJG14416.1"/>
    </source>
</evidence>
<evidence type="ECO:0000313" key="4">
    <source>
        <dbReference type="Proteomes" id="UP000182835"/>
    </source>
</evidence>
<dbReference type="EMBL" id="JXKG01000018">
    <property type="protein sequence ID" value="OJG14416.1"/>
    <property type="molecule type" value="Genomic_DNA"/>
</dbReference>
<gene>
    <name evidence="3" type="ORF">RU96_GL000869</name>
</gene>
<dbReference type="CDD" id="cd16427">
    <property type="entry name" value="TraM-like"/>
    <property type="match status" value="1"/>
</dbReference>
<keyword evidence="1" id="KW-0472">Membrane</keyword>
<dbReference type="InterPro" id="IPR049464">
    <property type="entry name" value="TcpM-like_C"/>
</dbReference>
<dbReference type="Gene3D" id="3.10.450.540">
    <property type="match status" value="1"/>
</dbReference>
<dbReference type="Pfam" id="PF21497">
    <property type="entry name" value="TcpC-like_C"/>
    <property type="match status" value="1"/>
</dbReference>
<evidence type="ECO:0000259" key="2">
    <source>
        <dbReference type="Pfam" id="PF21497"/>
    </source>
</evidence>
<dbReference type="OrthoDB" id="2215986at2"/>
<dbReference type="RefSeq" id="WP_071865383.1">
    <property type="nucleotide sequence ID" value="NZ_JBHLVQ010000006.1"/>
</dbReference>
<keyword evidence="1" id="KW-0812">Transmembrane</keyword>
<dbReference type="Proteomes" id="UP000182835">
    <property type="component" value="Unassembled WGS sequence"/>
</dbReference>
<reference evidence="3 4" key="1">
    <citation type="submission" date="2014-12" db="EMBL/GenBank/DDBJ databases">
        <title>Draft genome sequences of 29 type strains of Enterococci.</title>
        <authorList>
            <person name="Zhong Z."/>
            <person name="Sun Z."/>
            <person name="Liu W."/>
            <person name="Zhang W."/>
            <person name="Zhang H."/>
        </authorList>
    </citation>
    <scope>NUCLEOTIDE SEQUENCE [LARGE SCALE GENOMIC DNA]</scope>
    <source>
        <strain evidence="3 4">DSM 21207</strain>
    </source>
</reference>
<dbReference type="STRING" id="317010.RU96_GL000869"/>
<feature type="transmembrane region" description="Helical" evidence="1">
    <location>
        <begin position="148"/>
        <end position="168"/>
    </location>
</feature>
<feature type="domain" description="Conjugal transfer protein-like C-terminal" evidence="2">
    <location>
        <begin position="195"/>
        <end position="301"/>
    </location>
</feature>
<accession>A0A1L8R3Y0</accession>
<keyword evidence="1" id="KW-1133">Transmembrane helix</keyword>
<evidence type="ECO:0000256" key="1">
    <source>
        <dbReference type="SAM" id="Phobius"/>
    </source>
</evidence>